<name>A0A8X6KZD3_TRICU</name>
<reference evidence="2" key="1">
    <citation type="submission" date="2020-07" db="EMBL/GenBank/DDBJ databases">
        <title>Multicomponent nature underlies the extraordinary mechanical properties of spider dragline silk.</title>
        <authorList>
            <person name="Kono N."/>
            <person name="Nakamura H."/>
            <person name="Mori M."/>
            <person name="Yoshida Y."/>
            <person name="Ohtoshi R."/>
            <person name="Malay A.D."/>
            <person name="Moran D.A.P."/>
            <person name="Tomita M."/>
            <person name="Numata K."/>
            <person name="Arakawa K."/>
        </authorList>
    </citation>
    <scope>NUCLEOTIDE SEQUENCE</scope>
</reference>
<dbReference type="AlphaFoldDB" id="A0A8X6KZD3"/>
<comment type="caution">
    <text evidence="2">The sequence shown here is derived from an EMBL/GenBank/DDBJ whole genome shotgun (WGS) entry which is preliminary data.</text>
</comment>
<evidence type="ECO:0000313" key="2">
    <source>
        <dbReference type="EMBL" id="GFQ87903.1"/>
    </source>
</evidence>
<proteinExistence type="predicted"/>
<accession>A0A8X6KZD3</accession>
<dbReference type="Proteomes" id="UP000887116">
    <property type="component" value="Unassembled WGS sequence"/>
</dbReference>
<feature type="compositionally biased region" description="Polar residues" evidence="1">
    <location>
        <begin position="75"/>
        <end position="84"/>
    </location>
</feature>
<evidence type="ECO:0000313" key="3">
    <source>
        <dbReference type="Proteomes" id="UP000887116"/>
    </source>
</evidence>
<dbReference type="EMBL" id="BMAO01003450">
    <property type="protein sequence ID" value="GFQ87903.1"/>
    <property type="molecule type" value="Genomic_DNA"/>
</dbReference>
<feature type="region of interest" description="Disordered" evidence="1">
    <location>
        <begin position="1"/>
        <end position="84"/>
    </location>
</feature>
<organism evidence="2 3">
    <name type="scientific">Trichonephila clavata</name>
    <name type="common">Joro spider</name>
    <name type="synonym">Nephila clavata</name>
    <dbReference type="NCBI Taxonomy" id="2740835"/>
    <lineage>
        <taxon>Eukaryota</taxon>
        <taxon>Metazoa</taxon>
        <taxon>Ecdysozoa</taxon>
        <taxon>Arthropoda</taxon>
        <taxon>Chelicerata</taxon>
        <taxon>Arachnida</taxon>
        <taxon>Araneae</taxon>
        <taxon>Araneomorphae</taxon>
        <taxon>Entelegynae</taxon>
        <taxon>Araneoidea</taxon>
        <taxon>Nephilidae</taxon>
        <taxon>Trichonephila</taxon>
    </lineage>
</organism>
<gene>
    <name evidence="2" type="ORF">TNCT_573281</name>
</gene>
<protein>
    <submittedName>
        <fullName evidence="2">Uncharacterized protein</fullName>
    </submittedName>
</protein>
<feature type="compositionally biased region" description="Polar residues" evidence="1">
    <location>
        <begin position="28"/>
        <end position="45"/>
    </location>
</feature>
<keyword evidence="3" id="KW-1185">Reference proteome</keyword>
<evidence type="ECO:0000256" key="1">
    <source>
        <dbReference type="SAM" id="MobiDB-lite"/>
    </source>
</evidence>
<sequence length="84" mass="9786">MKITPPHPTQLAHSSQYARWRSGPNQPPNYSGNQVYNQIYLQRPTSYHHHPSFTPQRPTMYPRRPAELGPDAPTFQPSHRPTRK</sequence>